<reference evidence="3" key="1">
    <citation type="submission" date="2017-02" db="EMBL/GenBank/DDBJ databases">
        <authorList>
            <person name="Varghese N."/>
            <person name="Submissions S."/>
        </authorList>
    </citation>
    <scope>NUCLEOTIDE SEQUENCE [LARGE SCALE GENOMIC DNA]</scope>
    <source>
        <strain evidence="3">ATCC 27094</strain>
    </source>
</reference>
<sequence>MTIDIQPAVRLFGLSGSLRRNSYCRSVLEALQAILPPDVRLALHEPRLPLYSEDEDGEASPHEVRRFRASIAASDGVVIVTPEYNHSLPGALKNALDWASRPLGAAALTGKPVVVISVSPAFTGGVRAQSHLHDVLLAIRARIVAGPQIVIGNIAAKISDGRFVDESSLCFALETIGALLKDVGRGAPAAAAASSHVLEEGAV</sequence>
<dbReference type="OrthoDB" id="9812295at2"/>
<dbReference type="Proteomes" id="UP000190092">
    <property type="component" value="Unassembled WGS sequence"/>
</dbReference>
<dbReference type="InterPro" id="IPR050712">
    <property type="entry name" value="NAD(P)H-dep_reductase"/>
</dbReference>
<gene>
    <name evidence="2" type="ORF">SAMN02745126_06278</name>
</gene>
<proteinExistence type="predicted"/>
<evidence type="ECO:0000259" key="1">
    <source>
        <dbReference type="Pfam" id="PF03358"/>
    </source>
</evidence>
<name>A0A1T4THX5_9HYPH</name>
<dbReference type="GO" id="GO:0016491">
    <property type="term" value="F:oxidoreductase activity"/>
    <property type="evidence" value="ECO:0007669"/>
    <property type="project" value="InterPro"/>
</dbReference>
<dbReference type="PANTHER" id="PTHR30543">
    <property type="entry name" value="CHROMATE REDUCTASE"/>
    <property type="match status" value="1"/>
</dbReference>
<organism evidence="2 3">
    <name type="scientific">Enhydrobacter aerosaccus</name>
    <dbReference type="NCBI Taxonomy" id="225324"/>
    <lineage>
        <taxon>Bacteria</taxon>
        <taxon>Pseudomonadati</taxon>
        <taxon>Pseudomonadota</taxon>
        <taxon>Alphaproteobacteria</taxon>
        <taxon>Hyphomicrobiales</taxon>
        <taxon>Enhydrobacter</taxon>
    </lineage>
</organism>
<dbReference type="STRING" id="225324.SAMN02745126_06278"/>
<dbReference type="EMBL" id="FUWJ01000018">
    <property type="protein sequence ID" value="SKA39908.1"/>
    <property type="molecule type" value="Genomic_DNA"/>
</dbReference>
<dbReference type="SUPFAM" id="SSF52218">
    <property type="entry name" value="Flavoproteins"/>
    <property type="match status" value="1"/>
</dbReference>
<dbReference type="PANTHER" id="PTHR30543:SF21">
    <property type="entry name" value="NAD(P)H-DEPENDENT FMN REDUCTASE LOT6"/>
    <property type="match status" value="1"/>
</dbReference>
<keyword evidence="3" id="KW-1185">Reference proteome</keyword>
<dbReference type="AlphaFoldDB" id="A0A1T4THX5"/>
<dbReference type="RefSeq" id="WP_085938011.1">
    <property type="nucleotide sequence ID" value="NZ_FUWJ01000018.1"/>
</dbReference>
<dbReference type="Gene3D" id="3.40.50.360">
    <property type="match status" value="1"/>
</dbReference>
<protein>
    <submittedName>
        <fullName evidence="2">NAD(P)H-dependent FMN reductase</fullName>
    </submittedName>
</protein>
<dbReference type="GO" id="GO:0005829">
    <property type="term" value="C:cytosol"/>
    <property type="evidence" value="ECO:0007669"/>
    <property type="project" value="TreeGrafter"/>
</dbReference>
<feature type="domain" description="NADPH-dependent FMN reductase-like" evidence="1">
    <location>
        <begin position="10"/>
        <end position="154"/>
    </location>
</feature>
<dbReference type="InterPro" id="IPR029039">
    <property type="entry name" value="Flavoprotein-like_sf"/>
</dbReference>
<dbReference type="GO" id="GO:0010181">
    <property type="term" value="F:FMN binding"/>
    <property type="evidence" value="ECO:0007669"/>
    <property type="project" value="TreeGrafter"/>
</dbReference>
<dbReference type="Pfam" id="PF03358">
    <property type="entry name" value="FMN_red"/>
    <property type="match status" value="1"/>
</dbReference>
<evidence type="ECO:0000313" key="3">
    <source>
        <dbReference type="Proteomes" id="UP000190092"/>
    </source>
</evidence>
<evidence type="ECO:0000313" key="2">
    <source>
        <dbReference type="EMBL" id="SKA39908.1"/>
    </source>
</evidence>
<dbReference type="InterPro" id="IPR005025">
    <property type="entry name" value="FMN_Rdtase-like_dom"/>
</dbReference>
<accession>A0A1T4THX5</accession>